<comment type="function">
    <text evidence="9">Catalyzes the phosphorylation of the position 2 hydroxy group of 4-diphosphocytidyl-2C-methyl-D-erythritol.</text>
</comment>
<feature type="active site" evidence="9">
    <location>
        <position position="14"/>
    </location>
</feature>
<keyword evidence="9" id="KW-0414">Isoprene biosynthesis</keyword>
<dbReference type="PANTHER" id="PTHR43527">
    <property type="entry name" value="4-DIPHOSPHOCYTIDYL-2-C-METHYL-D-ERYTHRITOL KINASE, CHLOROPLASTIC"/>
    <property type="match status" value="1"/>
</dbReference>
<feature type="active site" evidence="9">
    <location>
        <position position="140"/>
    </location>
</feature>
<evidence type="ECO:0000256" key="3">
    <source>
        <dbReference type="ARBA" id="ARBA00017473"/>
    </source>
</evidence>
<feature type="binding site" evidence="9">
    <location>
        <begin position="98"/>
        <end position="108"/>
    </location>
    <ligand>
        <name>ATP</name>
        <dbReference type="ChEBI" id="CHEBI:30616"/>
    </ligand>
</feature>
<comment type="similarity">
    <text evidence="1 9">Belongs to the GHMP kinase family. IspE subfamily.</text>
</comment>
<dbReference type="HAMAP" id="MF_00061">
    <property type="entry name" value="IspE"/>
    <property type="match status" value="1"/>
</dbReference>
<proteinExistence type="inferred from homology"/>
<keyword evidence="6 9" id="KW-0418">Kinase</keyword>
<evidence type="ECO:0000259" key="11">
    <source>
        <dbReference type="Pfam" id="PF08544"/>
    </source>
</evidence>
<dbReference type="Proteomes" id="UP000782312">
    <property type="component" value="Unassembled WGS sequence"/>
</dbReference>
<dbReference type="GO" id="GO:0005524">
    <property type="term" value="F:ATP binding"/>
    <property type="evidence" value="ECO:0007669"/>
    <property type="project" value="UniProtKB-UniRule"/>
</dbReference>
<feature type="domain" description="GHMP kinase C-terminal" evidence="11">
    <location>
        <begin position="210"/>
        <end position="263"/>
    </location>
</feature>
<reference evidence="12" key="1">
    <citation type="submission" date="2020-07" db="EMBL/GenBank/DDBJ databases">
        <title>Huge and variable diversity of episymbiotic CPR bacteria and DPANN archaea in groundwater ecosystems.</title>
        <authorList>
            <person name="He C.Y."/>
            <person name="Keren R."/>
            <person name="Whittaker M."/>
            <person name="Farag I.F."/>
            <person name="Doudna J."/>
            <person name="Cate J.H.D."/>
            <person name="Banfield J.F."/>
        </authorList>
    </citation>
    <scope>NUCLEOTIDE SEQUENCE</scope>
    <source>
        <strain evidence="12">NC_groundwater_763_Ag_S-0.2um_68_21</strain>
    </source>
</reference>
<evidence type="ECO:0000256" key="2">
    <source>
        <dbReference type="ARBA" id="ARBA00012052"/>
    </source>
</evidence>
<dbReference type="InterPro" id="IPR013750">
    <property type="entry name" value="GHMP_kinase_C_dom"/>
</dbReference>
<evidence type="ECO:0000313" key="12">
    <source>
        <dbReference type="EMBL" id="MBI3128856.1"/>
    </source>
</evidence>
<dbReference type="NCBIfam" id="TIGR00154">
    <property type="entry name" value="ispE"/>
    <property type="match status" value="1"/>
</dbReference>
<evidence type="ECO:0000256" key="9">
    <source>
        <dbReference type="HAMAP-Rule" id="MF_00061"/>
    </source>
</evidence>
<dbReference type="EMBL" id="JACPUR010000035">
    <property type="protein sequence ID" value="MBI3128856.1"/>
    <property type="molecule type" value="Genomic_DNA"/>
</dbReference>
<dbReference type="Gene3D" id="3.30.70.890">
    <property type="entry name" value="GHMP kinase, C-terminal domain"/>
    <property type="match status" value="1"/>
</dbReference>
<dbReference type="GO" id="GO:0019288">
    <property type="term" value="P:isopentenyl diphosphate biosynthetic process, methylerythritol 4-phosphate pathway"/>
    <property type="evidence" value="ECO:0007669"/>
    <property type="project" value="UniProtKB-UniRule"/>
</dbReference>
<keyword evidence="4 9" id="KW-0808">Transferase</keyword>
<sequence>MTTPEGFWLASPAKVNLGLRVLGSRPDGYHEIVTWIQQVSLSDRIWLGKRCSSIHLTVAGECVPAGRGNLAYQAAAALRGEAGDRTLGARIHLEKHIPAGAGLGGGSGNAAAVLWGLNRLWRLGLSPTALRRVGTSLGSDVPSFLAGPASLCRGRGERVTPRPPLRRGWFVLAKPGYSLSTAEVYGWIRGARSGQEAAEPVTNDRTPIYRNDLEKVVFARHPGLKKARDRMLCLGASRAMLSGSGAALWGLFSSQEEALKALAGFRPGRGWRVWLARPLTASAWLVRKE</sequence>
<dbReference type="InterPro" id="IPR006204">
    <property type="entry name" value="GHMP_kinase_N_dom"/>
</dbReference>
<dbReference type="GO" id="GO:0016114">
    <property type="term" value="P:terpenoid biosynthetic process"/>
    <property type="evidence" value="ECO:0007669"/>
    <property type="project" value="UniProtKB-UniRule"/>
</dbReference>
<dbReference type="SUPFAM" id="SSF54211">
    <property type="entry name" value="Ribosomal protein S5 domain 2-like"/>
    <property type="match status" value="1"/>
</dbReference>
<name>A0A932I3W2_UNCTE</name>
<accession>A0A932I3W2</accession>
<evidence type="ECO:0000256" key="4">
    <source>
        <dbReference type="ARBA" id="ARBA00022679"/>
    </source>
</evidence>
<dbReference type="GO" id="GO:0050515">
    <property type="term" value="F:4-(cytidine 5'-diphospho)-2-C-methyl-D-erythritol kinase activity"/>
    <property type="evidence" value="ECO:0007669"/>
    <property type="project" value="UniProtKB-UniRule"/>
</dbReference>
<evidence type="ECO:0000256" key="1">
    <source>
        <dbReference type="ARBA" id="ARBA00009684"/>
    </source>
</evidence>
<dbReference type="InterPro" id="IPR014721">
    <property type="entry name" value="Ribsml_uS5_D2-typ_fold_subgr"/>
</dbReference>
<dbReference type="Pfam" id="PF00288">
    <property type="entry name" value="GHMP_kinases_N"/>
    <property type="match status" value="1"/>
</dbReference>
<dbReference type="InterPro" id="IPR036554">
    <property type="entry name" value="GHMP_kinase_C_sf"/>
</dbReference>
<dbReference type="SUPFAM" id="SSF55060">
    <property type="entry name" value="GHMP Kinase, C-terminal domain"/>
    <property type="match status" value="1"/>
</dbReference>
<dbReference type="Pfam" id="PF08544">
    <property type="entry name" value="GHMP_kinases_C"/>
    <property type="match status" value="1"/>
</dbReference>
<dbReference type="InterPro" id="IPR020568">
    <property type="entry name" value="Ribosomal_Su5_D2-typ_SF"/>
</dbReference>
<dbReference type="InterPro" id="IPR004424">
    <property type="entry name" value="IspE"/>
</dbReference>
<evidence type="ECO:0000256" key="7">
    <source>
        <dbReference type="ARBA" id="ARBA00022840"/>
    </source>
</evidence>
<organism evidence="12 13">
    <name type="scientific">Tectimicrobiota bacterium</name>
    <dbReference type="NCBI Taxonomy" id="2528274"/>
    <lineage>
        <taxon>Bacteria</taxon>
        <taxon>Pseudomonadati</taxon>
        <taxon>Nitrospinota/Tectimicrobiota group</taxon>
        <taxon>Candidatus Tectimicrobiota</taxon>
    </lineage>
</organism>
<keyword evidence="7 9" id="KW-0067">ATP-binding</keyword>
<evidence type="ECO:0000313" key="13">
    <source>
        <dbReference type="Proteomes" id="UP000782312"/>
    </source>
</evidence>
<dbReference type="AlphaFoldDB" id="A0A932I3W2"/>
<comment type="caution">
    <text evidence="12">The sequence shown here is derived from an EMBL/GenBank/DDBJ whole genome shotgun (WGS) entry which is preliminary data.</text>
</comment>
<comment type="catalytic activity">
    <reaction evidence="9">
        <text>4-CDP-2-C-methyl-D-erythritol + ATP = 4-CDP-2-C-methyl-D-erythritol 2-phosphate + ADP + H(+)</text>
        <dbReference type="Rhea" id="RHEA:18437"/>
        <dbReference type="ChEBI" id="CHEBI:15378"/>
        <dbReference type="ChEBI" id="CHEBI:30616"/>
        <dbReference type="ChEBI" id="CHEBI:57823"/>
        <dbReference type="ChEBI" id="CHEBI:57919"/>
        <dbReference type="ChEBI" id="CHEBI:456216"/>
        <dbReference type="EC" id="2.7.1.148"/>
    </reaction>
</comment>
<protein>
    <recommendedName>
        <fullName evidence="3 9">4-diphosphocytidyl-2-C-methyl-D-erythritol kinase</fullName>
        <shortName evidence="9">CMK</shortName>
        <ecNumber evidence="2 9">2.7.1.148</ecNumber>
    </recommendedName>
    <alternativeName>
        <fullName evidence="8 9">4-(cytidine-5'-diphospho)-2-C-methyl-D-erythritol kinase</fullName>
    </alternativeName>
</protein>
<evidence type="ECO:0000256" key="8">
    <source>
        <dbReference type="ARBA" id="ARBA00032554"/>
    </source>
</evidence>
<evidence type="ECO:0000259" key="10">
    <source>
        <dbReference type="Pfam" id="PF00288"/>
    </source>
</evidence>
<dbReference type="EC" id="2.7.1.148" evidence="2 9"/>
<gene>
    <name evidence="9 12" type="primary">ispE</name>
    <name evidence="12" type="ORF">HYZ11_14720</name>
</gene>
<dbReference type="PANTHER" id="PTHR43527:SF2">
    <property type="entry name" value="4-DIPHOSPHOCYTIDYL-2-C-METHYL-D-ERYTHRITOL KINASE, CHLOROPLASTIC"/>
    <property type="match status" value="1"/>
</dbReference>
<evidence type="ECO:0000256" key="6">
    <source>
        <dbReference type="ARBA" id="ARBA00022777"/>
    </source>
</evidence>
<comment type="pathway">
    <text evidence="9">Isoprenoid biosynthesis; isopentenyl diphosphate biosynthesis via DXP pathway; isopentenyl diphosphate from 1-deoxy-D-xylulose 5-phosphate: step 3/6.</text>
</comment>
<keyword evidence="5 9" id="KW-0547">Nucleotide-binding</keyword>
<dbReference type="PIRSF" id="PIRSF010376">
    <property type="entry name" value="IspE"/>
    <property type="match status" value="1"/>
</dbReference>
<dbReference type="Gene3D" id="3.30.230.10">
    <property type="match status" value="1"/>
</dbReference>
<evidence type="ECO:0000256" key="5">
    <source>
        <dbReference type="ARBA" id="ARBA00022741"/>
    </source>
</evidence>
<feature type="domain" description="GHMP kinase N-terminal" evidence="10">
    <location>
        <begin position="69"/>
        <end position="147"/>
    </location>
</feature>